<evidence type="ECO:0000256" key="1">
    <source>
        <dbReference type="RuleBase" id="RU000383"/>
    </source>
</evidence>
<evidence type="ECO:0000259" key="2">
    <source>
        <dbReference type="SMART" id="SM00385"/>
    </source>
</evidence>
<keyword evidence="1" id="KW-0195">Cyclin</keyword>
<feature type="domain" description="Cyclin-like" evidence="2">
    <location>
        <begin position="48"/>
        <end position="131"/>
    </location>
</feature>
<accession>A0A7S3DIW4</accession>
<dbReference type="Pfam" id="PF00134">
    <property type="entry name" value="Cyclin_N"/>
    <property type="match status" value="1"/>
</dbReference>
<comment type="similarity">
    <text evidence="1">Belongs to the cyclin family.</text>
</comment>
<dbReference type="InterPro" id="IPR036915">
    <property type="entry name" value="Cyclin-like_sf"/>
</dbReference>
<proteinExistence type="inferred from homology"/>
<protein>
    <recommendedName>
        <fullName evidence="2">Cyclin-like domain-containing protein</fullName>
    </recommendedName>
</protein>
<dbReference type="Gene3D" id="1.10.472.10">
    <property type="entry name" value="Cyclin-like"/>
    <property type="match status" value="2"/>
</dbReference>
<dbReference type="SUPFAM" id="SSF47954">
    <property type="entry name" value="Cyclin-like"/>
    <property type="match status" value="1"/>
</dbReference>
<name>A0A7S3DIW4_9EUKA</name>
<dbReference type="AlphaFoldDB" id="A0A7S3DIW4"/>
<organism evidence="3">
    <name type="scientific">Palpitomonas bilix</name>
    <dbReference type="NCBI Taxonomy" id="652834"/>
    <lineage>
        <taxon>Eukaryota</taxon>
        <taxon>Eukaryota incertae sedis</taxon>
    </lineage>
</organism>
<sequence length="257" mass="29001">MENQDFTPRHANLQTFLNCESRYLPCLSLIEEAQKENFTQERWDCIVTYAYRVCYNYGLQASTLAMASQIVASFLERATVLPSRYSLVTAASTAIAAKYLEPRYPCLKDLAKIDGTFTVDELKQMEKYILYSCEWALFDVSPFQAMSIILKEAGLNEAEAAKVSEEACVYIDKLTLRKQFIGYRPSSIAFVAIATAALSSTEIDEKTKDKTTGAIDNMLTYYEASVDYDEVDTLQSYLQEVNEEKPRPLSPSEPAHA</sequence>
<reference evidence="3" key="1">
    <citation type="submission" date="2021-01" db="EMBL/GenBank/DDBJ databases">
        <authorList>
            <person name="Corre E."/>
            <person name="Pelletier E."/>
            <person name="Niang G."/>
            <person name="Scheremetjew M."/>
            <person name="Finn R."/>
            <person name="Kale V."/>
            <person name="Holt S."/>
            <person name="Cochrane G."/>
            <person name="Meng A."/>
            <person name="Brown T."/>
            <person name="Cohen L."/>
        </authorList>
    </citation>
    <scope>NUCLEOTIDE SEQUENCE</scope>
    <source>
        <strain evidence="3">NIES-2562</strain>
    </source>
</reference>
<dbReference type="InterPro" id="IPR006671">
    <property type="entry name" value="Cyclin_N"/>
</dbReference>
<dbReference type="PANTHER" id="PTHR10177">
    <property type="entry name" value="CYCLINS"/>
    <property type="match status" value="1"/>
</dbReference>
<dbReference type="InterPro" id="IPR013763">
    <property type="entry name" value="Cyclin-like_dom"/>
</dbReference>
<dbReference type="InterPro" id="IPR039361">
    <property type="entry name" value="Cyclin"/>
</dbReference>
<dbReference type="SMART" id="SM00385">
    <property type="entry name" value="CYCLIN"/>
    <property type="match status" value="1"/>
</dbReference>
<evidence type="ECO:0000313" key="3">
    <source>
        <dbReference type="EMBL" id="CAE0258649.1"/>
    </source>
</evidence>
<gene>
    <name evidence="3" type="ORF">PBIL07802_LOCUS20915</name>
</gene>
<dbReference type="EMBL" id="HBIB01032325">
    <property type="protein sequence ID" value="CAE0258649.1"/>
    <property type="molecule type" value="Transcribed_RNA"/>
</dbReference>